<dbReference type="CDD" id="cd00165">
    <property type="entry name" value="S4"/>
    <property type="match status" value="1"/>
</dbReference>
<comment type="function">
    <text evidence="6">Responsible for synthesis of pseudouridine from uracil.</text>
</comment>
<evidence type="ECO:0000256" key="4">
    <source>
        <dbReference type="PIRSR" id="PIRSR606225-1"/>
    </source>
</evidence>
<dbReference type="Gene3D" id="3.30.2350.10">
    <property type="entry name" value="Pseudouridine synthase"/>
    <property type="match status" value="1"/>
</dbReference>
<dbReference type="Gene3D" id="3.10.290.10">
    <property type="entry name" value="RNA-binding S4 domain"/>
    <property type="match status" value="1"/>
</dbReference>
<dbReference type="Pfam" id="PF01479">
    <property type="entry name" value="S4"/>
    <property type="match status" value="1"/>
</dbReference>
<protein>
    <recommendedName>
        <fullName evidence="6">Pseudouridine synthase</fullName>
        <ecNumber evidence="6">5.4.99.-</ecNumber>
    </recommendedName>
</protein>
<keyword evidence="5" id="KW-0694">RNA-binding</keyword>
<dbReference type="GO" id="GO:0003723">
    <property type="term" value="F:RNA binding"/>
    <property type="evidence" value="ECO:0007669"/>
    <property type="project" value="UniProtKB-KW"/>
</dbReference>
<dbReference type="GO" id="GO:0120159">
    <property type="term" value="F:rRNA pseudouridine synthase activity"/>
    <property type="evidence" value="ECO:0007669"/>
    <property type="project" value="UniProtKB-ARBA"/>
</dbReference>
<dbReference type="EMBL" id="JASOOE010000001">
    <property type="protein sequence ID" value="MDK7186397.1"/>
    <property type="molecule type" value="Genomic_DNA"/>
</dbReference>
<sequence>MITDQTIQLNQQVNHQGRLDKVLAGLLPGVSRTQVKDLIQAGKVQVNGEVQKAKFQLQGDECLSIQSPDQETVEDIAVLAEDLPLDIVYEDDCLLVINKPAGMVVHPSKGHPRGTLVNGLLYYLNGQLAQGSAAYRPGIVHRIDKDTSGLLVVAKTDQAHQALSQQLGDHSLARTYLAVVHGQVKESEGEIHLPLKRDPKNRLRWHVDAQGKEAWTDFRVLAVGEYYSLLSLKLHTGRTHQIRVHLEAIGHPIIGDPVYRRGLEGQKGPYVHWTDGQYLHAYQLRFRHPVSQEWMTFTCPIPERMQAMIDSLPIKRGDLYV</sequence>
<dbReference type="RefSeq" id="WP_285065106.1">
    <property type="nucleotide sequence ID" value="NZ_JASOOE010000001.1"/>
</dbReference>
<keyword evidence="3 6" id="KW-0413">Isomerase</keyword>
<dbReference type="GO" id="GO:0000455">
    <property type="term" value="P:enzyme-directed rRNA pseudouridine synthesis"/>
    <property type="evidence" value="ECO:0007669"/>
    <property type="project" value="TreeGrafter"/>
</dbReference>
<dbReference type="PANTHER" id="PTHR21600:SF44">
    <property type="entry name" value="RIBOSOMAL LARGE SUBUNIT PSEUDOURIDINE SYNTHASE D"/>
    <property type="match status" value="1"/>
</dbReference>
<dbReference type="InterPro" id="IPR006225">
    <property type="entry name" value="PsdUridine_synth_RluC/D"/>
</dbReference>
<dbReference type="InterPro" id="IPR036986">
    <property type="entry name" value="S4_RNA-bd_sf"/>
</dbReference>
<evidence type="ECO:0000256" key="5">
    <source>
        <dbReference type="PROSITE-ProRule" id="PRU00182"/>
    </source>
</evidence>
<evidence type="ECO:0000313" key="9">
    <source>
        <dbReference type="Proteomes" id="UP001229251"/>
    </source>
</evidence>
<organism evidence="8 9">
    <name type="scientific">Facklamia hominis</name>
    <dbReference type="NCBI Taxonomy" id="178214"/>
    <lineage>
        <taxon>Bacteria</taxon>
        <taxon>Bacillati</taxon>
        <taxon>Bacillota</taxon>
        <taxon>Bacilli</taxon>
        <taxon>Lactobacillales</taxon>
        <taxon>Aerococcaceae</taxon>
        <taxon>Facklamia</taxon>
    </lineage>
</organism>
<dbReference type="PROSITE" id="PS50889">
    <property type="entry name" value="S4"/>
    <property type="match status" value="1"/>
</dbReference>
<gene>
    <name evidence="8" type="ORF">QP433_00200</name>
</gene>
<dbReference type="PROSITE" id="PS01129">
    <property type="entry name" value="PSI_RLU"/>
    <property type="match status" value="1"/>
</dbReference>
<evidence type="ECO:0000256" key="6">
    <source>
        <dbReference type="RuleBase" id="RU362028"/>
    </source>
</evidence>
<comment type="catalytic activity">
    <reaction evidence="1 6">
        <text>a uridine in RNA = a pseudouridine in RNA</text>
        <dbReference type="Rhea" id="RHEA:48348"/>
        <dbReference type="Rhea" id="RHEA-COMP:12068"/>
        <dbReference type="Rhea" id="RHEA-COMP:12069"/>
        <dbReference type="ChEBI" id="CHEBI:65314"/>
        <dbReference type="ChEBI" id="CHEBI:65315"/>
    </reaction>
</comment>
<dbReference type="SUPFAM" id="SSF55174">
    <property type="entry name" value="Alpha-L RNA-binding motif"/>
    <property type="match status" value="1"/>
</dbReference>
<dbReference type="InterPro" id="IPR020103">
    <property type="entry name" value="PsdUridine_synth_cat_dom_sf"/>
</dbReference>
<evidence type="ECO:0000256" key="2">
    <source>
        <dbReference type="ARBA" id="ARBA00010876"/>
    </source>
</evidence>
<feature type="domain" description="RNA-binding S4" evidence="7">
    <location>
        <begin position="17"/>
        <end position="84"/>
    </location>
</feature>
<dbReference type="EC" id="5.4.99.-" evidence="6"/>
<comment type="similarity">
    <text evidence="2 6">Belongs to the pseudouridine synthase RluA family.</text>
</comment>
<dbReference type="AlphaFoldDB" id="A0AAJ1Q2D2"/>
<dbReference type="Pfam" id="PF00849">
    <property type="entry name" value="PseudoU_synth_2"/>
    <property type="match status" value="1"/>
</dbReference>
<dbReference type="InterPro" id="IPR002942">
    <property type="entry name" value="S4_RNA-bd"/>
</dbReference>
<proteinExistence type="inferred from homology"/>
<name>A0AAJ1Q2D2_9LACT</name>
<dbReference type="SUPFAM" id="SSF55120">
    <property type="entry name" value="Pseudouridine synthase"/>
    <property type="match status" value="1"/>
</dbReference>
<dbReference type="Proteomes" id="UP001229251">
    <property type="component" value="Unassembled WGS sequence"/>
</dbReference>
<dbReference type="InterPro" id="IPR050188">
    <property type="entry name" value="RluA_PseudoU_synthase"/>
</dbReference>
<dbReference type="PANTHER" id="PTHR21600">
    <property type="entry name" value="MITOCHONDRIAL RNA PSEUDOURIDINE SYNTHASE"/>
    <property type="match status" value="1"/>
</dbReference>
<evidence type="ECO:0000256" key="1">
    <source>
        <dbReference type="ARBA" id="ARBA00000073"/>
    </source>
</evidence>
<evidence type="ECO:0000313" key="8">
    <source>
        <dbReference type="EMBL" id="MDK7186397.1"/>
    </source>
</evidence>
<dbReference type="InterPro" id="IPR006145">
    <property type="entry name" value="PsdUridine_synth_RsuA/RluA"/>
</dbReference>
<dbReference type="InterPro" id="IPR006224">
    <property type="entry name" value="PsdUridine_synth_RluA-like_CS"/>
</dbReference>
<evidence type="ECO:0000256" key="3">
    <source>
        <dbReference type="ARBA" id="ARBA00023235"/>
    </source>
</evidence>
<feature type="active site" evidence="4">
    <location>
        <position position="144"/>
    </location>
</feature>
<dbReference type="NCBIfam" id="TIGR00005">
    <property type="entry name" value="rluA_subfam"/>
    <property type="match status" value="1"/>
</dbReference>
<dbReference type="CDD" id="cd02869">
    <property type="entry name" value="PseudoU_synth_RluA_like"/>
    <property type="match status" value="1"/>
</dbReference>
<comment type="caution">
    <text evidence="8">The sequence shown here is derived from an EMBL/GenBank/DDBJ whole genome shotgun (WGS) entry which is preliminary data.</text>
</comment>
<evidence type="ECO:0000259" key="7">
    <source>
        <dbReference type="SMART" id="SM00363"/>
    </source>
</evidence>
<accession>A0AAJ1Q2D2</accession>
<dbReference type="SMART" id="SM00363">
    <property type="entry name" value="S4"/>
    <property type="match status" value="1"/>
</dbReference>
<reference evidence="8" key="1">
    <citation type="submission" date="2023-05" db="EMBL/GenBank/DDBJ databases">
        <title>Cataloging the Phylogenetic Diversity of Human Bladder Bacteria.</title>
        <authorList>
            <person name="Du J."/>
        </authorList>
    </citation>
    <scope>NUCLEOTIDE SEQUENCE</scope>
    <source>
        <strain evidence="8">UMB1231</strain>
    </source>
</reference>